<protein>
    <submittedName>
        <fullName evidence="2">Uncharacterized protein</fullName>
    </submittedName>
</protein>
<evidence type="ECO:0000256" key="1">
    <source>
        <dbReference type="SAM" id="MobiDB-lite"/>
    </source>
</evidence>
<name>A0ABU6W8R4_9FABA</name>
<feature type="compositionally biased region" description="Polar residues" evidence="1">
    <location>
        <begin position="14"/>
        <end position="37"/>
    </location>
</feature>
<organism evidence="2 3">
    <name type="scientific">Stylosanthes scabra</name>
    <dbReference type="NCBI Taxonomy" id="79078"/>
    <lineage>
        <taxon>Eukaryota</taxon>
        <taxon>Viridiplantae</taxon>
        <taxon>Streptophyta</taxon>
        <taxon>Embryophyta</taxon>
        <taxon>Tracheophyta</taxon>
        <taxon>Spermatophyta</taxon>
        <taxon>Magnoliopsida</taxon>
        <taxon>eudicotyledons</taxon>
        <taxon>Gunneridae</taxon>
        <taxon>Pentapetalae</taxon>
        <taxon>rosids</taxon>
        <taxon>fabids</taxon>
        <taxon>Fabales</taxon>
        <taxon>Fabaceae</taxon>
        <taxon>Papilionoideae</taxon>
        <taxon>50 kb inversion clade</taxon>
        <taxon>dalbergioids sensu lato</taxon>
        <taxon>Dalbergieae</taxon>
        <taxon>Pterocarpus clade</taxon>
        <taxon>Stylosanthes</taxon>
    </lineage>
</organism>
<proteinExistence type="predicted"/>
<gene>
    <name evidence="2" type="ORF">PIB30_026619</name>
</gene>
<dbReference type="EMBL" id="JASCZI010181343">
    <property type="protein sequence ID" value="MED6182227.1"/>
    <property type="molecule type" value="Genomic_DNA"/>
</dbReference>
<dbReference type="Proteomes" id="UP001341840">
    <property type="component" value="Unassembled WGS sequence"/>
</dbReference>
<accession>A0ABU6W8R4</accession>
<feature type="region of interest" description="Disordered" evidence="1">
    <location>
        <begin position="1"/>
        <end position="37"/>
    </location>
</feature>
<evidence type="ECO:0000313" key="3">
    <source>
        <dbReference type="Proteomes" id="UP001341840"/>
    </source>
</evidence>
<comment type="caution">
    <text evidence="2">The sequence shown here is derived from an EMBL/GenBank/DDBJ whole genome shotgun (WGS) entry which is preliminary data.</text>
</comment>
<reference evidence="2 3" key="1">
    <citation type="journal article" date="2023" name="Plants (Basel)">
        <title>Bridging the Gap: Combining Genomics and Transcriptomics Approaches to Understand Stylosanthes scabra, an Orphan Legume from the Brazilian Caatinga.</title>
        <authorList>
            <person name="Ferreira-Neto J.R.C."/>
            <person name="da Silva M.D."/>
            <person name="Binneck E."/>
            <person name="de Melo N.F."/>
            <person name="da Silva R.H."/>
            <person name="de Melo A.L.T.M."/>
            <person name="Pandolfi V."/>
            <person name="Bustamante F.O."/>
            <person name="Brasileiro-Vidal A.C."/>
            <person name="Benko-Iseppon A.M."/>
        </authorList>
    </citation>
    <scope>NUCLEOTIDE SEQUENCE [LARGE SCALE GENOMIC DNA]</scope>
    <source>
        <tissue evidence="2">Leaves</tissue>
    </source>
</reference>
<keyword evidence="3" id="KW-1185">Reference proteome</keyword>
<sequence length="90" mass="9731">MTAPSPSKGVSPAWASSNNHAWTMPQRGSSVISPQLSPKPNSATLLDQILTLISTWGTLKTRFLRGVAGRFGMGPRYLTVSEPYLGYIPK</sequence>
<evidence type="ECO:0000313" key="2">
    <source>
        <dbReference type="EMBL" id="MED6182227.1"/>
    </source>
</evidence>